<accession>A0A834HMP2</accession>
<proteinExistence type="predicted"/>
<evidence type="ECO:0000313" key="3">
    <source>
        <dbReference type="Proteomes" id="UP000625711"/>
    </source>
</evidence>
<sequence length="101" mass="11681">MNENYSDHLVHSYTSRLAHVTAIPKRFTRSPKTFLRNLPSDYMRNEAIRLLFAFRILHNNSFMDLVEQRVGCRSDEMRKAACVVRLRIAIAKREVEGGGSV</sequence>
<name>A0A834HMP2_RHYFE</name>
<comment type="caution">
    <text evidence="1">The sequence shown here is derived from an EMBL/GenBank/DDBJ whole genome shotgun (WGS) entry which is preliminary data.</text>
</comment>
<evidence type="ECO:0000313" key="2">
    <source>
        <dbReference type="EMBL" id="KAF7265116.1"/>
    </source>
</evidence>
<dbReference type="Proteomes" id="UP000625711">
    <property type="component" value="Unassembled WGS sequence"/>
</dbReference>
<organism evidence="1 3">
    <name type="scientific">Rhynchophorus ferrugineus</name>
    <name type="common">Red palm weevil</name>
    <name type="synonym">Curculio ferrugineus</name>
    <dbReference type="NCBI Taxonomy" id="354439"/>
    <lineage>
        <taxon>Eukaryota</taxon>
        <taxon>Metazoa</taxon>
        <taxon>Ecdysozoa</taxon>
        <taxon>Arthropoda</taxon>
        <taxon>Hexapoda</taxon>
        <taxon>Insecta</taxon>
        <taxon>Pterygota</taxon>
        <taxon>Neoptera</taxon>
        <taxon>Endopterygota</taxon>
        <taxon>Coleoptera</taxon>
        <taxon>Polyphaga</taxon>
        <taxon>Cucujiformia</taxon>
        <taxon>Curculionidae</taxon>
        <taxon>Dryophthorinae</taxon>
        <taxon>Rhynchophorus</taxon>
    </lineage>
</organism>
<dbReference type="EMBL" id="JAACXV010014816">
    <property type="protein sequence ID" value="KAF7265115.1"/>
    <property type="molecule type" value="Genomic_DNA"/>
</dbReference>
<reference evidence="1" key="1">
    <citation type="submission" date="2020-08" db="EMBL/GenBank/DDBJ databases">
        <title>Genome sequencing and assembly of the red palm weevil Rhynchophorus ferrugineus.</title>
        <authorList>
            <person name="Dias G.B."/>
            <person name="Bergman C.M."/>
            <person name="Manee M."/>
        </authorList>
    </citation>
    <scope>NUCLEOTIDE SEQUENCE</scope>
    <source>
        <strain evidence="1">AA-2017</strain>
        <tissue evidence="1">Whole larva</tissue>
    </source>
</reference>
<keyword evidence="3" id="KW-1185">Reference proteome</keyword>
<dbReference type="EMBL" id="JAACXV010014815">
    <property type="protein sequence ID" value="KAF7265116.1"/>
    <property type="molecule type" value="Genomic_DNA"/>
</dbReference>
<evidence type="ECO:0000313" key="1">
    <source>
        <dbReference type="EMBL" id="KAF7265115.1"/>
    </source>
</evidence>
<protein>
    <submittedName>
        <fullName evidence="1">Uncharacterized protein</fullName>
    </submittedName>
</protein>
<dbReference type="AlphaFoldDB" id="A0A834HMP2"/>
<gene>
    <name evidence="2" type="ORF">GWI33_021466</name>
    <name evidence="1" type="ORF">GWI33_021467</name>
</gene>